<dbReference type="HOGENOM" id="CLU_3279789_0_0_1"/>
<dbReference type="EMBL" id="JPOX01000013">
    <property type="protein sequence ID" value="KFX48103.1"/>
    <property type="molecule type" value="Genomic_DNA"/>
</dbReference>
<comment type="caution">
    <text evidence="1">The sequence shown here is derived from an EMBL/GenBank/DDBJ whole genome shotgun (WGS) entry which is preliminary data.</text>
</comment>
<accession>A0A093XS78</accession>
<gene>
    <name evidence="1" type="ORF">GQ26_0131730</name>
</gene>
<organism evidence="1">
    <name type="scientific">Talaromyces marneffei PM1</name>
    <dbReference type="NCBI Taxonomy" id="1077442"/>
    <lineage>
        <taxon>Eukaryota</taxon>
        <taxon>Fungi</taxon>
        <taxon>Dikarya</taxon>
        <taxon>Ascomycota</taxon>
        <taxon>Pezizomycotina</taxon>
        <taxon>Eurotiomycetes</taxon>
        <taxon>Eurotiomycetidae</taxon>
        <taxon>Eurotiales</taxon>
        <taxon>Trichocomaceae</taxon>
        <taxon>Talaromyces</taxon>
        <taxon>Talaromyces sect. Talaromyces</taxon>
    </lineage>
</organism>
<protein>
    <submittedName>
        <fullName evidence="1">Uncharacterized protein</fullName>
    </submittedName>
</protein>
<sequence length="41" mass="4924">MPISKRMQDHKPKAFIWPEIEVFKDRKAKSLGWLIDPLYLP</sequence>
<evidence type="ECO:0000313" key="1">
    <source>
        <dbReference type="EMBL" id="KFX48103.1"/>
    </source>
</evidence>
<reference evidence="1" key="1">
    <citation type="journal article" date="2014" name="PLoS Genet.">
        <title>Signature Gene Expression Reveals Novel Clues to the Molecular Mechanisms of Dimorphic Transition in Penicillium marneffei.</title>
        <authorList>
            <person name="Yang E."/>
            <person name="Wang G."/>
            <person name="Cai J."/>
            <person name="Woo P.C."/>
            <person name="Lau S.K."/>
            <person name="Yuen K.-Y."/>
            <person name="Chow W.-N."/>
            <person name="Lin X."/>
        </authorList>
    </citation>
    <scope>NUCLEOTIDE SEQUENCE [LARGE SCALE GENOMIC DNA]</scope>
    <source>
        <strain evidence="1">PM1</strain>
    </source>
</reference>
<dbReference type="AlphaFoldDB" id="A0A093XS78"/>
<name>A0A093XS78_TALMA</name>
<proteinExistence type="predicted"/>